<accession>A0A6C0JLY4</accession>
<keyword evidence="1" id="KW-0175">Coiled coil</keyword>
<dbReference type="AlphaFoldDB" id="A0A6C0JLY4"/>
<organism evidence="2">
    <name type="scientific">viral metagenome</name>
    <dbReference type="NCBI Taxonomy" id="1070528"/>
    <lineage>
        <taxon>unclassified sequences</taxon>
        <taxon>metagenomes</taxon>
        <taxon>organismal metagenomes</taxon>
    </lineage>
</organism>
<feature type="coiled-coil region" evidence="1">
    <location>
        <begin position="11"/>
        <end position="38"/>
    </location>
</feature>
<name>A0A6C0JLY4_9ZZZZ</name>
<evidence type="ECO:0000313" key="2">
    <source>
        <dbReference type="EMBL" id="QHU04654.1"/>
    </source>
</evidence>
<protein>
    <submittedName>
        <fullName evidence="2">Uncharacterized protein</fullName>
    </submittedName>
</protein>
<dbReference type="EMBL" id="MN740402">
    <property type="protein sequence ID" value="QHU04654.1"/>
    <property type="molecule type" value="Genomic_DNA"/>
</dbReference>
<sequence length="121" mass="14224">MEDLKPVLSKYIQTTKRLAEMNAEIAEVRDTKRTLELDLAAVYANNILPDKIELKESKMTFAVKRPNQWKRGWTLSKKTLDTYLRDILGERGQEVMKEIIRRHEPTLTEDDFGFELKSMDH</sequence>
<evidence type="ECO:0000256" key="1">
    <source>
        <dbReference type="SAM" id="Coils"/>
    </source>
</evidence>
<proteinExistence type="predicted"/>
<reference evidence="2" key="1">
    <citation type="journal article" date="2020" name="Nature">
        <title>Giant virus diversity and host interactions through global metagenomics.</title>
        <authorList>
            <person name="Schulz F."/>
            <person name="Roux S."/>
            <person name="Paez-Espino D."/>
            <person name="Jungbluth S."/>
            <person name="Walsh D.A."/>
            <person name="Denef V.J."/>
            <person name="McMahon K.D."/>
            <person name="Konstantinidis K.T."/>
            <person name="Eloe-Fadrosh E.A."/>
            <person name="Kyrpides N.C."/>
            <person name="Woyke T."/>
        </authorList>
    </citation>
    <scope>NUCLEOTIDE SEQUENCE</scope>
    <source>
        <strain evidence="2">GVMAG-M-3300027708-51</strain>
    </source>
</reference>